<gene>
    <name evidence="1" type="ORF">LCGC14_0140690</name>
</gene>
<name>A0A0F9Y2F1_9ZZZZ</name>
<accession>A0A0F9Y2F1</accession>
<reference evidence="1" key="1">
    <citation type="journal article" date="2015" name="Nature">
        <title>Complex archaea that bridge the gap between prokaryotes and eukaryotes.</title>
        <authorList>
            <person name="Spang A."/>
            <person name="Saw J.H."/>
            <person name="Jorgensen S.L."/>
            <person name="Zaremba-Niedzwiedzka K."/>
            <person name="Martijn J."/>
            <person name="Lind A.E."/>
            <person name="van Eijk R."/>
            <person name="Schleper C."/>
            <person name="Guy L."/>
            <person name="Ettema T.J."/>
        </authorList>
    </citation>
    <scope>NUCLEOTIDE SEQUENCE</scope>
</reference>
<dbReference type="AlphaFoldDB" id="A0A0F9Y2F1"/>
<evidence type="ECO:0000313" key="1">
    <source>
        <dbReference type="EMBL" id="KKN98828.1"/>
    </source>
</evidence>
<comment type="caution">
    <text evidence="1">The sequence shown here is derived from an EMBL/GenBank/DDBJ whole genome shotgun (WGS) entry which is preliminary data.</text>
</comment>
<proteinExistence type="predicted"/>
<dbReference type="EMBL" id="LAZR01000049">
    <property type="protein sequence ID" value="KKN98828.1"/>
    <property type="molecule type" value="Genomic_DNA"/>
</dbReference>
<organism evidence="1">
    <name type="scientific">marine sediment metagenome</name>
    <dbReference type="NCBI Taxonomy" id="412755"/>
    <lineage>
        <taxon>unclassified sequences</taxon>
        <taxon>metagenomes</taxon>
        <taxon>ecological metagenomes</taxon>
    </lineage>
</organism>
<sequence>MRRFLCFFGFHDLVRIKSYDIFCRVLYDCHEIWECERCGVWLPTNFPVDDGD</sequence>
<protein>
    <submittedName>
        <fullName evidence="1">Uncharacterized protein</fullName>
    </submittedName>
</protein>